<feature type="transmembrane region" description="Helical" evidence="1">
    <location>
        <begin position="59"/>
        <end position="76"/>
    </location>
</feature>
<proteinExistence type="predicted"/>
<comment type="caution">
    <text evidence="3">The sequence shown here is derived from an EMBL/GenBank/DDBJ whole genome shotgun (WGS) entry which is preliminary data.</text>
</comment>
<accession>A0A7X2V4P6</accession>
<dbReference type="OrthoDB" id="2436858at2"/>
<dbReference type="EMBL" id="WMIB01000005">
    <property type="protein sequence ID" value="MTH53233.1"/>
    <property type="molecule type" value="Genomic_DNA"/>
</dbReference>
<organism evidence="3 4">
    <name type="scientific">Metabacillus mangrovi</name>
    <dbReference type="NCBI Taxonomy" id="1491830"/>
    <lineage>
        <taxon>Bacteria</taxon>
        <taxon>Bacillati</taxon>
        <taxon>Bacillota</taxon>
        <taxon>Bacilli</taxon>
        <taxon>Bacillales</taxon>
        <taxon>Bacillaceae</taxon>
        <taxon>Metabacillus</taxon>
    </lineage>
</organism>
<dbReference type="Proteomes" id="UP000434639">
    <property type="component" value="Unassembled WGS sequence"/>
</dbReference>
<reference evidence="3 4" key="1">
    <citation type="journal article" date="2017" name="Int. J. Syst. Evol. Microbiol.">
        <title>Bacillus mangrovi sp. nov., isolated from a sediment sample from a mangrove forest.</title>
        <authorList>
            <person name="Gupta V."/>
            <person name="Singh P.K."/>
            <person name="Korpole S."/>
            <person name="Tanuku N.R.S."/>
            <person name="Pinnaka A.K."/>
        </authorList>
    </citation>
    <scope>NUCLEOTIDE SEQUENCE [LARGE SCALE GENOMIC DNA]</scope>
    <source>
        <strain evidence="3 4">KCTC 33872</strain>
    </source>
</reference>
<sequence>MRAGIMWIVHKGNLSMKGGLYQMVYHAKVNVFLLAAVYTMIWLIGFVSIVSLIPTFTTVLSMFAILIISAVLMWWYTSSIRYVFYEEYLLVKGGPFKERITYQSIEMAYHTEEKMTGYQISSSNRGLELFLKHRDNIKILPNDLTDFVSELRKRCPGVRIAE</sequence>
<feature type="domain" description="Uncharacterized protein YyaB-like PH" evidence="2">
    <location>
        <begin position="81"/>
        <end position="155"/>
    </location>
</feature>
<name>A0A7X2V4P6_9BACI</name>
<gene>
    <name evidence="3" type="ORF">GKZ89_07385</name>
</gene>
<protein>
    <recommendedName>
        <fullName evidence="2">Uncharacterized protein YyaB-like PH domain-containing protein</fullName>
    </recommendedName>
</protein>
<keyword evidence="1" id="KW-0812">Transmembrane</keyword>
<keyword evidence="4" id="KW-1185">Reference proteome</keyword>
<evidence type="ECO:0000313" key="4">
    <source>
        <dbReference type="Proteomes" id="UP000434639"/>
    </source>
</evidence>
<keyword evidence="1" id="KW-1133">Transmembrane helix</keyword>
<evidence type="ECO:0000256" key="1">
    <source>
        <dbReference type="SAM" id="Phobius"/>
    </source>
</evidence>
<dbReference type="Pfam" id="PF06713">
    <property type="entry name" value="bPH_4"/>
    <property type="match status" value="1"/>
</dbReference>
<evidence type="ECO:0000259" key="2">
    <source>
        <dbReference type="Pfam" id="PF06713"/>
    </source>
</evidence>
<dbReference type="GO" id="GO:0030153">
    <property type="term" value="P:bacteriocin immunity"/>
    <property type="evidence" value="ECO:0007669"/>
    <property type="project" value="InterPro"/>
</dbReference>
<keyword evidence="1" id="KW-0472">Membrane</keyword>
<dbReference type="AlphaFoldDB" id="A0A7X2V4P6"/>
<dbReference type="InterPro" id="IPR009589">
    <property type="entry name" value="PH_YyaB-like"/>
</dbReference>
<feature type="transmembrane region" description="Helical" evidence="1">
    <location>
        <begin position="31"/>
        <end position="53"/>
    </location>
</feature>
<evidence type="ECO:0000313" key="3">
    <source>
        <dbReference type="EMBL" id="MTH53233.1"/>
    </source>
</evidence>